<reference evidence="2 3" key="1">
    <citation type="submission" date="2015-06" db="EMBL/GenBank/DDBJ databases">
        <authorList>
            <person name="Ju K.-S."/>
            <person name="Doroghazi J.R."/>
            <person name="Metcalf W.W."/>
        </authorList>
    </citation>
    <scope>NUCLEOTIDE SEQUENCE [LARGE SCALE GENOMIC DNA]</scope>
    <source>
        <strain evidence="2 3">NRRL 3414</strain>
    </source>
</reference>
<protein>
    <submittedName>
        <fullName evidence="2">Uncharacterized protein</fullName>
    </submittedName>
</protein>
<accession>A0A0J7YR43</accession>
<evidence type="ECO:0000256" key="1">
    <source>
        <dbReference type="SAM" id="MobiDB-lite"/>
    </source>
</evidence>
<comment type="caution">
    <text evidence="2">The sequence shown here is derived from an EMBL/GenBank/DDBJ whole genome shotgun (WGS) entry which is preliminary data.</text>
</comment>
<name>A0A0J7YR43_STRVR</name>
<dbReference type="Proteomes" id="UP000037432">
    <property type="component" value="Unassembled WGS sequence"/>
</dbReference>
<dbReference type="EMBL" id="LFNT01000197">
    <property type="protein sequence ID" value="KMS66091.1"/>
    <property type="molecule type" value="Genomic_DNA"/>
</dbReference>
<dbReference type="AlphaFoldDB" id="A0A0J7YR43"/>
<feature type="compositionally biased region" description="Low complexity" evidence="1">
    <location>
        <begin position="36"/>
        <end position="55"/>
    </location>
</feature>
<evidence type="ECO:0000313" key="3">
    <source>
        <dbReference type="Proteomes" id="UP000037432"/>
    </source>
</evidence>
<evidence type="ECO:0000313" key="2">
    <source>
        <dbReference type="EMBL" id="KMS66091.1"/>
    </source>
</evidence>
<sequence>MPVAVLVGLIGLVGVIGLVTEPTQESAQEPSRKAAPKTPSTSAARSATPAPSPSTIDGCGDLFDSESPVDFPNPKAPDYAGPGPHLAVADTEADSPEGLEEFRLHTMWLPNEWRPWHEKRTYETDPARAELLICQTKAHQRSDTRVTRCDDDGYGWDVYPVTYTFEVYEMKTGRKVKTLTIRSDEPHTDFCPGPLQWFLGHAPDIGQHIKDETLQRRLRPLIMGPAR</sequence>
<gene>
    <name evidence="2" type="ORF">ACM01_46450</name>
</gene>
<organism evidence="2 3">
    <name type="scientific">Streptomyces viridochromogenes</name>
    <dbReference type="NCBI Taxonomy" id="1938"/>
    <lineage>
        <taxon>Bacteria</taxon>
        <taxon>Bacillati</taxon>
        <taxon>Actinomycetota</taxon>
        <taxon>Actinomycetes</taxon>
        <taxon>Kitasatosporales</taxon>
        <taxon>Streptomycetaceae</taxon>
        <taxon>Streptomyces</taxon>
    </lineage>
</organism>
<dbReference type="PATRIC" id="fig|1938.3.peg.1497"/>
<feature type="region of interest" description="Disordered" evidence="1">
    <location>
        <begin position="21"/>
        <end position="83"/>
    </location>
</feature>
<proteinExistence type="predicted"/>